<evidence type="ECO:0000256" key="3">
    <source>
        <dbReference type="SAM" id="MobiDB-lite"/>
    </source>
</evidence>
<feature type="domain" description="Thioredoxin" evidence="4">
    <location>
        <begin position="19"/>
        <end position="165"/>
    </location>
</feature>
<reference evidence="5" key="1">
    <citation type="submission" date="2017-08" db="EMBL/GenBank/DDBJ databases">
        <authorList>
            <person name="Imhoff J.F."/>
            <person name="Rahn T."/>
            <person name="Kuenzel S."/>
            <person name="Neulinger S.C."/>
        </authorList>
    </citation>
    <scope>NUCLEOTIDE SEQUENCE</scope>
    <source>
        <strain evidence="5">DSM 9154</strain>
    </source>
</reference>
<dbReference type="EMBL" id="NRRE01000017">
    <property type="protein sequence ID" value="MBK1696482.1"/>
    <property type="molecule type" value="Genomic_DNA"/>
</dbReference>
<dbReference type="InterPro" id="IPR012336">
    <property type="entry name" value="Thioredoxin-like_fold"/>
</dbReference>
<organism evidence="5 6">
    <name type="scientific">Rhodovibrio salinarum</name>
    <dbReference type="NCBI Taxonomy" id="1087"/>
    <lineage>
        <taxon>Bacteria</taxon>
        <taxon>Pseudomonadati</taxon>
        <taxon>Pseudomonadota</taxon>
        <taxon>Alphaproteobacteria</taxon>
        <taxon>Rhodospirillales</taxon>
        <taxon>Rhodovibrionaceae</taxon>
        <taxon>Rhodovibrio</taxon>
    </lineage>
</organism>
<keyword evidence="6" id="KW-1185">Reference proteome</keyword>
<feature type="region of interest" description="Disordered" evidence="3">
    <location>
        <begin position="171"/>
        <end position="196"/>
    </location>
</feature>
<gene>
    <name evidence="5" type="ORF">CKO21_04395</name>
</gene>
<dbReference type="InterPro" id="IPR036249">
    <property type="entry name" value="Thioredoxin-like_sf"/>
</dbReference>
<comment type="caution">
    <text evidence="5">The sequence shown here is derived from an EMBL/GenBank/DDBJ whole genome shotgun (WGS) entry which is preliminary data.</text>
</comment>
<comment type="function">
    <text evidence="1">May be required for disulfide bond formation in some proteins.</text>
</comment>
<dbReference type="Pfam" id="PF13905">
    <property type="entry name" value="Thioredoxin_8"/>
    <property type="match status" value="1"/>
</dbReference>
<evidence type="ECO:0000256" key="1">
    <source>
        <dbReference type="ARBA" id="ARBA00003565"/>
    </source>
</evidence>
<dbReference type="InterPro" id="IPR013766">
    <property type="entry name" value="Thioredoxin_domain"/>
</dbReference>
<dbReference type="Gene3D" id="3.40.30.10">
    <property type="entry name" value="Glutaredoxin"/>
    <property type="match status" value="1"/>
</dbReference>
<dbReference type="RefSeq" id="WP_081728759.1">
    <property type="nucleotide sequence ID" value="NZ_NRRE01000017.1"/>
</dbReference>
<proteinExistence type="predicted"/>
<dbReference type="PANTHER" id="PTHR46388:SF2">
    <property type="entry name" value="NHL REPEAT-CONTAINING PROTEIN 2"/>
    <property type="match status" value="1"/>
</dbReference>
<dbReference type="Proteomes" id="UP000778970">
    <property type="component" value="Unassembled WGS sequence"/>
</dbReference>
<evidence type="ECO:0000256" key="2">
    <source>
        <dbReference type="ARBA" id="ARBA00022737"/>
    </source>
</evidence>
<dbReference type="InterPro" id="IPR001258">
    <property type="entry name" value="NHL_repeat"/>
</dbReference>
<dbReference type="InterPro" id="IPR011042">
    <property type="entry name" value="6-blade_b-propeller_TolB-like"/>
</dbReference>
<dbReference type="AlphaFoldDB" id="A0A934QGZ6"/>
<evidence type="ECO:0000313" key="5">
    <source>
        <dbReference type="EMBL" id="MBK1696482.1"/>
    </source>
</evidence>
<dbReference type="SUPFAM" id="SSF101898">
    <property type="entry name" value="NHL repeat"/>
    <property type="match status" value="1"/>
</dbReference>
<keyword evidence="2" id="KW-0677">Repeat</keyword>
<name>A0A934QGZ6_9PROT</name>
<evidence type="ECO:0000313" key="6">
    <source>
        <dbReference type="Proteomes" id="UP000778970"/>
    </source>
</evidence>
<accession>A0A934QGZ6</accession>
<dbReference type="Gene3D" id="2.120.10.30">
    <property type="entry name" value="TolB, C-terminal domain"/>
    <property type="match status" value="2"/>
</dbReference>
<reference evidence="5" key="2">
    <citation type="journal article" date="2020" name="Microorganisms">
        <title>Osmotic Adaptation and Compatible Solute Biosynthesis of Phototrophic Bacteria as Revealed from Genome Analyses.</title>
        <authorList>
            <person name="Imhoff J.F."/>
            <person name="Rahn T."/>
            <person name="Kunzel S."/>
            <person name="Keller A."/>
            <person name="Neulinger S.C."/>
        </authorList>
    </citation>
    <scope>NUCLEOTIDE SEQUENCE</scope>
    <source>
        <strain evidence="5">DSM 9154</strain>
    </source>
</reference>
<sequence>MHDDDYLTPEQTPPEQEIEQPRVRAPEIDRPTLEWFNVDGPLKLADLRGKLVILDFWAACCINCMHVLPALRTVEAAYPDEVVVIGVHSPKFAAEQRPENVRKAIQRYGITHPVANDVNFELWQEYAVRAWPTLVFIGPEGHVMGQMSGEPDAERLLTAVSELVEQWDTQELLSPSPSPGAEQPRPEGAFAFPGKLKPIPDGDQTWALADAGHHQIVVLDDQGHELRRFGTGQPGFADGDANRAAFNLPQGLCADAQFIYVADTGNHAIRRIELESGKTITLAGTGERGMVVDDDEPSLAAALASPWDIEADGDILYIANAGTHQLLRLDVEARVLRPLAGNGGEDIVDGDALDAQLAQPSGLALDRRQQLLYFADSETSSVRVLALGNREVVTLVGEGLFDYGWDNGPFTMAKLQHPMGVALASGEVLVADSYNQKARVLDLAAKRVTDLDDGFDCADDACIPPAEPAGIWADGPDRVLLSDTNNHRILEYLRTERLYRTWAG</sequence>
<evidence type="ECO:0000259" key="4">
    <source>
        <dbReference type="PROSITE" id="PS51352"/>
    </source>
</evidence>
<feature type="region of interest" description="Disordered" evidence="3">
    <location>
        <begin position="1"/>
        <end position="21"/>
    </location>
</feature>
<protein>
    <recommendedName>
        <fullName evidence="4">Thioredoxin domain-containing protein</fullName>
    </recommendedName>
</protein>
<dbReference type="SUPFAM" id="SSF52833">
    <property type="entry name" value="Thioredoxin-like"/>
    <property type="match status" value="1"/>
</dbReference>
<dbReference type="PANTHER" id="PTHR46388">
    <property type="entry name" value="NHL REPEAT-CONTAINING PROTEIN 2"/>
    <property type="match status" value="1"/>
</dbReference>
<dbReference type="PROSITE" id="PS51352">
    <property type="entry name" value="THIOREDOXIN_2"/>
    <property type="match status" value="1"/>
</dbReference>
<dbReference type="Pfam" id="PF01436">
    <property type="entry name" value="NHL"/>
    <property type="match status" value="1"/>
</dbReference>